<gene>
    <name evidence="1" type="ORF">VKT23_020652</name>
</gene>
<reference evidence="1 2" key="1">
    <citation type="submission" date="2024-01" db="EMBL/GenBank/DDBJ databases">
        <title>A draft genome for the cacao thread blight pathogen Marasmiellus scandens.</title>
        <authorList>
            <person name="Baruah I.K."/>
            <person name="Leung J."/>
            <person name="Bukari Y."/>
            <person name="Amoako-Attah I."/>
            <person name="Meinhardt L.W."/>
            <person name="Bailey B.A."/>
            <person name="Cohen S.P."/>
        </authorList>
    </citation>
    <scope>NUCLEOTIDE SEQUENCE [LARGE SCALE GENOMIC DNA]</scope>
    <source>
        <strain evidence="1 2">GH-19</strain>
    </source>
</reference>
<sequence>MEFARTEELLRSLSPLSSSDIVEIPLMSAKINEEVKRYETEICQLESRIMYLRSKQEFLQRRREKLDSLPAPVRRLPTELLSLIFISVSVMTTVLCLATVDCSRSHSSSHPYVIAGVKWLLPLRTSSLASASTIVSMMRTRIVVLF</sequence>
<organism evidence="1 2">
    <name type="scientific">Marasmiellus scandens</name>
    <dbReference type="NCBI Taxonomy" id="2682957"/>
    <lineage>
        <taxon>Eukaryota</taxon>
        <taxon>Fungi</taxon>
        <taxon>Dikarya</taxon>
        <taxon>Basidiomycota</taxon>
        <taxon>Agaricomycotina</taxon>
        <taxon>Agaricomycetes</taxon>
        <taxon>Agaricomycetidae</taxon>
        <taxon>Agaricales</taxon>
        <taxon>Marasmiineae</taxon>
        <taxon>Omphalotaceae</taxon>
        <taxon>Marasmiellus</taxon>
    </lineage>
</organism>
<name>A0ABR1IKE1_9AGAR</name>
<accession>A0ABR1IKE1</accession>
<evidence type="ECO:0000313" key="2">
    <source>
        <dbReference type="Proteomes" id="UP001498398"/>
    </source>
</evidence>
<protein>
    <submittedName>
        <fullName evidence="1">Uncharacterized protein</fullName>
    </submittedName>
</protein>
<keyword evidence="2" id="KW-1185">Reference proteome</keyword>
<dbReference type="Proteomes" id="UP001498398">
    <property type="component" value="Unassembled WGS sequence"/>
</dbReference>
<comment type="caution">
    <text evidence="1">The sequence shown here is derived from an EMBL/GenBank/DDBJ whole genome shotgun (WGS) entry which is preliminary data.</text>
</comment>
<dbReference type="EMBL" id="JBANRG010000146">
    <property type="protein sequence ID" value="KAK7433646.1"/>
    <property type="molecule type" value="Genomic_DNA"/>
</dbReference>
<evidence type="ECO:0000313" key="1">
    <source>
        <dbReference type="EMBL" id="KAK7433646.1"/>
    </source>
</evidence>
<proteinExistence type="predicted"/>